<dbReference type="SUPFAM" id="SSF48537">
    <property type="entry name" value="Phospholipase C/P1 nuclease"/>
    <property type="match status" value="1"/>
</dbReference>
<gene>
    <name evidence="2" type="ORF">SAMN02982985_05001</name>
</gene>
<evidence type="ECO:0000313" key="2">
    <source>
        <dbReference type="EMBL" id="SFM69851.1"/>
    </source>
</evidence>
<dbReference type="RefSeq" id="WP_093390415.1">
    <property type="nucleotide sequence ID" value="NZ_FOTW01000028.1"/>
</dbReference>
<organism evidence="2 3">
    <name type="scientific">Rugamonas rubra</name>
    <dbReference type="NCBI Taxonomy" id="758825"/>
    <lineage>
        <taxon>Bacteria</taxon>
        <taxon>Pseudomonadati</taxon>
        <taxon>Pseudomonadota</taxon>
        <taxon>Betaproteobacteria</taxon>
        <taxon>Burkholderiales</taxon>
        <taxon>Oxalobacteraceae</taxon>
        <taxon>Telluria group</taxon>
        <taxon>Rugamonas</taxon>
    </lineage>
</organism>
<name>A0A1I4SZK6_9BURK</name>
<dbReference type="InterPro" id="IPR008947">
    <property type="entry name" value="PLipase_C/P1_nuclease_dom_sf"/>
</dbReference>
<evidence type="ECO:0000256" key="1">
    <source>
        <dbReference type="SAM" id="SignalP"/>
    </source>
</evidence>
<dbReference type="GO" id="GO:0016788">
    <property type="term" value="F:hydrolase activity, acting on ester bonds"/>
    <property type="evidence" value="ECO:0007669"/>
    <property type="project" value="InterPro"/>
</dbReference>
<accession>A0A1I4SZK6</accession>
<keyword evidence="1" id="KW-0732">Signal</keyword>
<dbReference type="AlphaFoldDB" id="A0A1I4SZK6"/>
<protein>
    <recommendedName>
        <fullName evidence="4">Phospholipase</fullName>
    </recommendedName>
</protein>
<reference evidence="2 3" key="1">
    <citation type="submission" date="2016-10" db="EMBL/GenBank/DDBJ databases">
        <authorList>
            <person name="de Groot N.N."/>
        </authorList>
    </citation>
    <scope>NUCLEOTIDE SEQUENCE [LARGE SCALE GENOMIC DNA]</scope>
    <source>
        <strain evidence="2 3">ATCC 43154</strain>
    </source>
</reference>
<dbReference type="STRING" id="758825.SAMN02982985_05001"/>
<keyword evidence="3" id="KW-1185">Reference proteome</keyword>
<sequence length="340" mass="36739">MKSAILAAGLALGVLAQAPAQAWQQETHRRIVLDAIDYMKANPASTNYAKLAAGVTRAGYTMDQFAKALGQGAYDVDDFADTYLCGASTGNCQQAPVWGAGASIVKYTSYWHFQNHTSGADVHGNPFGGYNYAKLAVAGDVDNMAAGWLYGDYLDDGAGGLKGLFGDSSKYNSYGVTEAHYRLGGSSNAAQYADFETAPFQPIDNLGQYWWQQFLAQPTAQTLGFVLHTTDLLQPHHTWTSSAHDHGGWEQWVLDYYEKENLNNPALVTAALADYTPVPADGIDIRPLLTQGGTYSYANGGIVLSSKDQADRSRVGRQMIPHSIAMVVHVLNRAAERLAN</sequence>
<dbReference type="OrthoDB" id="8700905at2"/>
<evidence type="ECO:0000313" key="3">
    <source>
        <dbReference type="Proteomes" id="UP000199470"/>
    </source>
</evidence>
<feature type="signal peptide" evidence="1">
    <location>
        <begin position="1"/>
        <end position="22"/>
    </location>
</feature>
<proteinExistence type="predicted"/>
<dbReference type="Proteomes" id="UP000199470">
    <property type="component" value="Unassembled WGS sequence"/>
</dbReference>
<feature type="chain" id="PRO_5011499050" description="Phospholipase" evidence="1">
    <location>
        <begin position="23"/>
        <end position="340"/>
    </location>
</feature>
<evidence type="ECO:0008006" key="4">
    <source>
        <dbReference type="Google" id="ProtNLM"/>
    </source>
</evidence>
<dbReference type="EMBL" id="FOTW01000028">
    <property type="protein sequence ID" value="SFM69851.1"/>
    <property type="molecule type" value="Genomic_DNA"/>
</dbReference>
<dbReference type="Gene3D" id="1.10.575.10">
    <property type="entry name" value="P1 Nuclease"/>
    <property type="match status" value="1"/>
</dbReference>